<comment type="caution">
    <text evidence="1">The sequence shown here is derived from an EMBL/GenBank/DDBJ whole genome shotgun (WGS) entry which is preliminary data.</text>
</comment>
<sequence length="57" mass="6422">MEHAVERRGEVDLPSLLCGFTGETEAGIVKTSKPLVYQSCWVLWRRSDNAVIVFVEV</sequence>
<dbReference type="EMBL" id="BMGT01000004">
    <property type="protein sequence ID" value="GGG86528.1"/>
    <property type="molecule type" value="Genomic_DNA"/>
</dbReference>
<keyword evidence="2" id="KW-1185">Reference proteome</keyword>
<dbReference type="AlphaFoldDB" id="A0A917M9Q3"/>
<organism evidence="1 2">
    <name type="scientific">Edaphobacter dinghuensis</name>
    <dbReference type="NCBI Taxonomy" id="1560005"/>
    <lineage>
        <taxon>Bacteria</taxon>
        <taxon>Pseudomonadati</taxon>
        <taxon>Acidobacteriota</taxon>
        <taxon>Terriglobia</taxon>
        <taxon>Terriglobales</taxon>
        <taxon>Acidobacteriaceae</taxon>
        <taxon>Edaphobacter</taxon>
    </lineage>
</organism>
<evidence type="ECO:0000313" key="2">
    <source>
        <dbReference type="Proteomes" id="UP000647241"/>
    </source>
</evidence>
<evidence type="ECO:0000313" key="1">
    <source>
        <dbReference type="EMBL" id="GGG86528.1"/>
    </source>
</evidence>
<name>A0A917M9Q3_9BACT</name>
<proteinExistence type="predicted"/>
<dbReference type="RefSeq" id="WP_188555353.1">
    <property type="nucleotide sequence ID" value="NZ_BMGT01000004.1"/>
</dbReference>
<accession>A0A917M9Q3</accession>
<dbReference type="Proteomes" id="UP000647241">
    <property type="component" value="Unassembled WGS sequence"/>
</dbReference>
<reference evidence="1" key="2">
    <citation type="submission" date="2020-09" db="EMBL/GenBank/DDBJ databases">
        <authorList>
            <person name="Sun Q."/>
            <person name="Zhou Y."/>
        </authorList>
    </citation>
    <scope>NUCLEOTIDE SEQUENCE</scope>
    <source>
        <strain evidence="1">CGMCC 1.12997</strain>
    </source>
</reference>
<gene>
    <name evidence="1" type="ORF">GCM10011585_33090</name>
</gene>
<reference evidence="1" key="1">
    <citation type="journal article" date="2014" name="Int. J. Syst. Evol. Microbiol.">
        <title>Complete genome sequence of Corynebacterium casei LMG S-19264T (=DSM 44701T), isolated from a smear-ripened cheese.</title>
        <authorList>
            <consortium name="US DOE Joint Genome Institute (JGI-PGF)"/>
            <person name="Walter F."/>
            <person name="Albersmeier A."/>
            <person name="Kalinowski J."/>
            <person name="Ruckert C."/>
        </authorList>
    </citation>
    <scope>NUCLEOTIDE SEQUENCE</scope>
    <source>
        <strain evidence="1">CGMCC 1.12997</strain>
    </source>
</reference>
<protein>
    <submittedName>
        <fullName evidence="1">Uncharacterized protein</fullName>
    </submittedName>
</protein>